<proteinExistence type="predicted"/>
<dbReference type="Proteomes" id="UP000419144">
    <property type="component" value="Unassembled WGS sequence"/>
</dbReference>
<gene>
    <name evidence="1" type="ORF">LtaPh_2017400</name>
</gene>
<evidence type="ECO:0000313" key="1">
    <source>
        <dbReference type="EMBL" id="GET88232.1"/>
    </source>
</evidence>
<dbReference type="EMBL" id="BLBS01000025">
    <property type="protein sequence ID" value="GET88232.1"/>
    <property type="molecule type" value="Genomic_DNA"/>
</dbReference>
<sequence>METVLALHTKEEQGTLWELLLESNSTILSAAPRHVVENGSDLLCVHEGPCCSLYCLADRRLISLGTYVFRRSGSLLVFSVVTDEAVKDFPNGTDAEVPACAEKNVVQLSRDGDANFVGFIGDAFLVGTSTGYLGMLFVSPDRRRVLGKSARVQARHEVVWCIRYASRECVCVSIDTMTIIPIVKEAKDAITRTLDFVEGPVVSVAASETMPDCFFAAHRESRNLIVFHGGPDLSLKTETISLFSGELGEAPNVGRTSPTIYVHGCGSVCLLAVVYPDAVSFTAWEGHLLVSTAVVTNALTICFDLAFWKATVDGARLYVLQADCRCLMYDVMMSKGFRGVEEIVVGEQVALPSHVACLMGGVESGVFLCWRSGTSHARRSALLQSRAGEYMFEPIEVHNTASTSLPSACVLLLELVPIYSSYGVVCLFSTGECYLSLYRKAGTVLLAVEEQPYDVTSCLAFEDDAERYSCVLGFNDGDIRVFVGGQIRANVRIAHSGAVDRLLKLPKINEADDTLFVSMCTEMGTVCCHTGENAAVSRTMCSPSRPLTACLLNRKLEYMFLFSGNTGNLWHLPTCRLERVFRASPRLLDGHLDNLLEHHGASGLSIIRYRFVGREHYAIRINVDSLLSDVGVGEQDAHRSLLEYSSALRLMLGSLDESYPPSLLREDALCEALDELGLAVTRVQARECVWCAILLLCGLLGRTLDGASAAAIYSTIESLGEKLSSSFAPDACRQADAVQLFFSRFYSLQRATPAAFRHAFRLMAMKMSGDMLADVVNLLQARMLAAQSCETAGDEGPGAAPMIGSGNAFAVLLVLLSLASQRPDYSLQAETQLFGLLCRSTLEAQSLVMAALDDGHTLTYHSATLLGLVESHVTLCALSEEDRFQNLVKRLVMKAFGGSCEVTKQTSLEALERLVAQDPQGFLSTYIVTVFHLYAEYRPYIIVFLAHFVKNFPYEAYTVFSTIADIFVSGLSDLSSAKKGAASIYHTAVSQLLRVTTASLPSVSLQQSLRHLAVGRSDGKVVVYNLKAASTVTAFQAHSAPVLGVAYSGNTATLDIATIAETLDEIKVWRSPNQSSSLTSFFSGSVGASFKLVTAMPVPSMGLRGRSVSLLLKHFELNWLSPQCVEFSSPWHDKVQVTLL</sequence>
<evidence type="ECO:0000313" key="2">
    <source>
        <dbReference type="Proteomes" id="UP000419144"/>
    </source>
</evidence>
<dbReference type="SUPFAM" id="SSF50978">
    <property type="entry name" value="WD40 repeat-like"/>
    <property type="match status" value="1"/>
</dbReference>
<keyword evidence="2" id="KW-1185">Reference proteome</keyword>
<dbReference type="InterPro" id="IPR049916">
    <property type="entry name" value="WDR72-like"/>
</dbReference>
<dbReference type="InterPro" id="IPR015943">
    <property type="entry name" value="WD40/YVTN_repeat-like_dom_sf"/>
</dbReference>
<comment type="caution">
    <text evidence="1">The sequence shown here is derived from an EMBL/GenBank/DDBJ whole genome shotgun (WGS) entry which is preliminary data.</text>
</comment>
<protein>
    <submittedName>
        <fullName evidence="1">Uncharacterized protein</fullName>
    </submittedName>
</protein>
<dbReference type="InterPro" id="IPR036322">
    <property type="entry name" value="WD40_repeat_dom_sf"/>
</dbReference>
<name>A0A640KFK1_LEITA</name>
<reference evidence="1" key="1">
    <citation type="submission" date="2019-11" db="EMBL/GenBank/DDBJ databases">
        <title>Leishmania tarentolae CDS.</title>
        <authorList>
            <person name="Goto Y."/>
            <person name="Yamagishi J."/>
        </authorList>
    </citation>
    <scope>NUCLEOTIDE SEQUENCE [LARGE SCALE GENOMIC DNA]</scope>
    <source>
        <strain evidence="1">Parrot Tar II</strain>
    </source>
</reference>
<dbReference type="GO" id="GO:0005737">
    <property type="term" value="C:cytoplasm"/>
    <property type="evidence" value="ECO:0007669"/>
    <property type="project" value="TreeGrafter"/>
</dbReference>
<dbReference type="AlphaFoldDB" id="A0A640KFK1"/>
<organism evidence="1 2">
    <name type="scientific">Leishmania tarentolae</name>
    <name type="common">Sauroleishmania tarentolae</name>
    <dbReference type="NCBI Taxonomy" id="5689"/>
    <lineage>
        <taxon>Eukaryota</taxon>
        <taxon>Discoba</taxon>
        <taxon>Euglenozoa</taxon>
        <taxon>Kinetoplastea</taxon>
        <taxon>Metakinetoplastina</taxon>
        <taxon>Trypanosomatida</taxon>
        <taxon>Trypanosomatidae</taxon>
        <taxon>Leishmaniinae</taxon>
        <taxon>Leishmania</taxon>
        <taxon>lizard Leishmania</taxon>
    </lineage>
</organism>
<accession>A0A640KFK1</accession>
<dbReference type="Gene3D" id="2.130.10.10">
    <property type="entry name" value="YVTN repeat-like/Quinoprotein amine dehydrogenase"/>
    <property type="match status" value="1"/>
</dbReference>
<dbReference type="PANTHER" id="PTHR44099:SF4">
    <property type="entry name" value="RABCONNECTIN-3B, ISOFORM A"/>
    <property type="match status" value="1"/>
</dbReference>
<dbReference type="VEuPathDB" id="TriTrypDB:LtaPh_2017400"/>
<dbReference type="OrthoDB" id="338622at2759"/>
<dbReference type="PANTHER" id="PTHR44099">
    <property type="entry name" value="RABCONNECTIN-3B, ISOFORM A"/>
    <property type="match status" value="1"/>
</dbReference>